<proteinExistence type="predicted"/>
<feature type="non-terminal residue" evidence="2">
    <location>
        <position position="1"/>
    </location>
</feature>
<name>A0A3M6U0M9_POCDA</name>
<feature type="region of interest" description="Disordered" evidence="1">
    <location>
        <begin position="254"/>
        <end position="273"/>
    </location>
</feature>
<evidence type="ECO:0000313" key="2">
    <source>
        <dbReference type="EMBL" id="RMX47255.1"/>
    </source>
</evidence>
<comment type="caution">
    <text evidence="2">The sequence shown here is derived from an EMBL/GenBank/DDBJ whole genome shotgun (WGS) entry which is preliminary data.</text>
</comment>
<sequence length="291" mass="31836">LLGPNLNADTELELAAVEFPIPNLKGEEEKVCPPPTLNPLPVFAPGLAPGLDQLQNNIAQINSSFALSYSLKKTGVKLKRNREVLVFFWHPVIQETAERKLPQKMFFHDKMERKNHQLLMAWAERRRQIFKCYHTHSIKGTLLTGKGEPKADREKVGLFLDNEKGCGRDSGNEGNNCGLEGFDPRDVEASGKGSPNIVVFGLFLRPGVENKAGVDVLIDSLSHSSVLPELIEGSPTRSSPVNKPNVLAGLEVEGVSTESSGSRKIDEKYPGPNEDFNCPLPILPAVKVSPG</sequence>
<dbReference type="AlphaFoldDB" id="A0A3M6U0M9"/>
<evidence type="ECO:0000313" key="3">
    <source>
        <dbReference type="Proteomes" id="UP000275408"/>
    </source>
</evidence>
<organism evidence="2 3">
    <name type="scientific">Pocillopora damicornis</name>
    <name type="common">Cauliflower coral</name>
    <name type="synonym">Millepora damicornis</name>
    <dbReference type="NCBI Taxonomy" id="46731"/>
    <lineage>
        <taxon>Eukaryota</taxon>
        <taxon>Metazoa</taxon>
        <taxon>Cnidaria</taxon>
        <taxon>Anthozoa</taxon>
        <taxon>Hexacorallia</taxon>
        <taxon>Scleractinia</taxon>
        <taxon>Astrocoeniina</taxon>
        <taxon>Pocilloporidae</taxon>
        <taxon>Pocillopora</taxon>
    </lineage>
</organism>
<feature type="non-terminal residue" evidence="2">
    <location>
        <position position="291"/>
    </location>
</feature>
<accession>A0A3M6U0M9</accession>
<reference evidence="2 3" key="1">
    <citation type="journal article" date="2018" name="Sci. Rep.">
        <title>Comparative analysis of the Pocillopora damicornis genome highlights role of immune system in coral evolution.</title>
        <authorList>
            <person name="Cunning R."/>
            <person name="Bay R.A."/>
            <person name="Gillette P."/>
            <person name="Baker A.C."/>
            <person name="Traylor-Knowles N."/>
        </authorList>
    </citation>
    <scope>NUCLEOTIDE SEQUENCE [LARGE SCALE GENOMIC DNA]</scope>
    <source>
        <strain evidence="2">RSMAS</strain>
        <tissue evidence="2">Whole animal</tissue>
    </source>
</reference>
<dbReference type="Proteomes" id="UP000275408">
    <property type="component" value="Unassembled WGS sequence"/>
</dbReference>
<keyword evidence="3" id="KW-1185">Reference proteome</keyword>
<dbReference type="EMBL" id="RCHS01002452">
    <property type="protein sequence ID" value="RMX47255.1"/>
    <property type="molecule type" value="Genomic_DNA"/>
</dbReference>
<gene>
    <name evidence="2" type="ORF">pdam_00012917</name>
</gene>
<evidence type="ECO:0000256" key="1">
    <source>
        <dbReference type="SAM" id="MobiDB-lite"/>
    </source>
</evidence>
<protein>
    <submittedName>
        <fullName evidence="2">Uncharacterized protein</fullName>
    </submittedName>
</protein>